<dbReference type="GO" id="GO:0020037">
    <property type="term" value="F:heme binding"/>
    <property type="evidence" value="ECO:0007669"/>
    <property type="project" value="InterPro"/>
</dbReference>
<dbReference type="PROSITE" id="PS00086">
    <property type="entry name" value="CYTOCHROME_P450"/>
    <property type="match status" value="1"/>
</dbReference>
<dbReference type="OrthoDB" id="2789670at2759"/>
<dbReference type="InterPro" id="IPR001128">
    <property type="entry name" value="Cyt_P450"/>
</dbReference>
<dbReference type="AlphaFoldDB" id="A0A913ZV89"/>
<dbReference type="GO" id="GO:0006082">
    <property type="term" value="P:organic acid metabolic process"/>
    <property type="evidence" value="ECO:0007669"/>
    <property type="project" value="TreeGrafter"/>
</dbReference>
<dbReference type="Gene3D" id="1.10.630.10">
    <property type="entry name" value="Cytochrome P450"/>
    <property type="match status" value="1"/>
</dbReference>
<proteinExistence type="inferred from homology"/>
<dbReference type="InterPro" id="IPR002401">
    <property type="entry name" value="Cyt_P450_E_grp-I"/>
</dbReference>
<dbReference type="GO" id="GO:0008395">
    <property type="term" value="F:steroid hydroxylase activity"/>
    <property type="evidence" value="ECO:0007669"/>
    <property type="project" value="TreeGrafter"/>
</dbReference>
<dbReference type="GO" id="GO:0005506">
    <property type="term" value="F:iron ion binding"/>
    <property type="evidence" value="ECO:0007669"/>
    <property type="project" value="InterPro"/>
</dbReference>
<dbReference type="PRINTS" id="PR00385">
    <property type="entry name" value="P450"/>
</dbReference>
<dbReference type="GO" id="GO:0005737">
    <property type="term" value="C:cytoplasm"/>
    <property type="evidence" value="ECO:0007669"/>
    <property type="project" value="TreeGrafter"/>
</dbReference>
<dbReference type="RefSeq" id="XP_038055185.1">
    <property type="nucleotide sequence ID" value="XM_038199257.1"/>
</dbReference>
<dbReference type="InterPro" id="IPR036396">
    <property type="entry name" value="Cyt_P450_sf"/>
</dbReference>
<keyword evidence="5" id="KW-0560">Oxidoreductase</keyword>
<evidence type="ECO:0008006" key="8">
    <source>
        <dbReference type="Google" id="ProtNLM"/>
    </source>
</evidence>
<evidence type="ECO:0000256" key="3">
    <source>
        <dbReference type="ARBA" id="ARBA00023004"/>
    </source>
</evidence>
<dbReference type="PANTHER" id="PTHR24300:SF397">
    <property type="entry name" value="CYTOCHROME P450 2U1"/>
    <property type="match status" value="1"/>
</dbReference>
<evidence type="ECO:0000313" key="6">
    <source>
        <dbReference type="EnsemblMetazoa" id="XP_038055185.1"/>
    </source>
</evidence>
<comment type="cofactor">
    <cofactor evidence="4">
        <name>heme</name>
        <dbReference type="ChEBI" id="CHEBI:30413"/>
    </cofactor>
</comment>
<dbReference type="Proteomes" id="UP000887568">
    <property type="component" value="Unplaced"/>
</dbReference>
<evidence type="ECO:0000256" key="1">
    <source>
        <dbReference type="ARBA" id="ARBA00010617"/>
    </source>
</evidence>
<dbReference type="Pfam" id="PF00067">
    <property type="entry name" value="p450"/>
    <property type="match status" value="1"/>
</dbReference>
<dbReference type="InterPro" id="IPR017972">
    <property type="entry name" value="Cyt_P450_CS"/>
</dbReference>
<feature type="binding site" description="axial binding residue" evidence="4">
    <location>
        <position position="93"/>
    </location>
    <ligand>
        <name>heme</name>
        <dbReference type="ChEBI" id="CHEBI:30413"/>
    </ligand>
    <ligandPart>
        <name>Fe</name>
        <dbReference type="ChEBI" id="CHEBI:18248"/>
    </ligandPart>
</feature>
<evidence type="ECO:0000313" key="7">
    <source>
        <dbReference type="Proteomes" id="UP000887568"/>
    </source>
</evidence>
<comment type="similarity">
    <text evidence="1 5">Belongs to the cytochrome P450 family.</text>
</comment>
<evidence type="ECO:0000256" key="2">
    <source>
        <dbReference type="ARBA" id="ARBA00022723"/>
    </source>
</evidence>
<dbReference type="SUPFAM" id="SSF48264">
    <property type="entry name" value="Cytochrome P450"/>
    <property type="match status" value="1"/>
</dbReference>
<keyword evidence="4 5" id="KW-0349">Heme</keyword>
<evidence type="ECO:0000256" key="4">
    <source>
        <dbReference type="PIRSR" id="PIRSR602401-1"/>
    </source>
</evidence>
<protein>
    <recommendedName>
        <fullName evidence="8">Cytochrome P450</fullName>
    </recommendedName>
</protein>
<keyword evidence="5" id="KW-0503">Monooxygenase</keyword>
<dbReference type="GO" id="GO:0016712">
    <property type="term" value="F:oxidoreductase activity, acting on paired donors, with incorporation or reduction of molecular oxygen, reduced flavin or flavoprotein as one donor, and incorporation of one atom of oxygen"/>
    <property type="evidence" value="ECO:0007669"/>
    <property type="project" value="TreeGrafter"/>
</dbReference>
<sequence>MPYTEATLMEVYRYGVSAPVGLPKSTTRDMTFRGFKIPKNTMVMVNQWAVHYNQDHWDEPFKIKPERFLDASGLQLIKPTESYMPFGLGRRSCLGENFAKGEIFILFCWLFGRYSFTKVPGREGESLIRKDESQGLTQYHPYPYEVIVRKL</sequence>
<organism evidence="6 7">
    <name type="scientific">Patiria miniata</name>
    <name type="common">Bat star</name>
    <name type="synonym">Asterina miniata</name>
    <dbReference type="NCBI Taxonomy" id="46514"/>
    <lineage>
        <taxon>Eukaryota</taxon>
        <taxon>Metazoa</taxon>
        <taxon>Echinodermata</taxon>
        <taxon>Eleutherozoa</taxon>
        <taxon>Asterozoa</taxon>
        <taxon>Asteroidea</taxon>
        <taxon>Valvatacea</taxon>
        <taxon>Valvatida</taxon>
        <taxon>Asterinidae</taxon>
        <taxon>Patiria</taxon>
    </lineage>
</organism>
<dbReference type="GO" id="GO:0006805">
    <property type="term" value="P:xenobiotic metabolic process"/>
    <property type="evidence" value="ECO:0007669"/>
    <property type="project" value="TreeGrafter"/>
</dbReference>
<reference evidence="6" key="1">
    <citation type="submission" date="2022-11" db="UniProtKB">
        <authorList>
            <consortium name="EnsemblMetazoa"/>
        </authorList>
    </citation>
    <scope>IDENTIFICATION</scope>
</reference>
<dbReference type="InterPro" id="IPR050182">
    <property type="entry name" value="Cytochrome_P450_fam2"/>
</dbReference>
<dbReference type="PRINTS" id="PR00463">
    <property type="entry name" value="EP450I"/>
</dbReference>
<accession>A0A913ZV89</accession>
<keyword evidence="2 4" id="KW-0479">Metal-binding</keyword>
<dbReference type="OMA" id="HTQEIRF"/>
<name>A0A913ZV89_PATMI</name>
<evidence type="ECO:0000256" key="5">
    <source>
        <dbReference type="RuleBase" id="RU000461"/>
    </source>
</evidence>
<keyword evidence="7" id="KW-1185">Reference proteome</keyword>
<dbReference type="PANTHER" id="PTHR24300">
    <property type="entry name" value="CYTOCHROME P450 508A4-RELATED"/>
    <property type="match status" value="1"/>
</dbReference>
<dbReference type="EnsemblMetazoa" id="XM_038199257.1">
    <property type="protein sequence ID" value="XP_038055185.1"/>
    <property type="gene ID" value="LOC119727387"/>
</dbReference>
<keyword evidence="3 4" id="KW-0408">Iron</keyword>
<dbReference type="GeneID" id="119727387"/>